<dbReference type="PANTHER" id="PTHR15193">
    <property type="entry name" value="CD83 ANTIGEN"/>
    <property type="match status" value="1"/>
</dbReference>
<keyword evidence="1" id="KW-1133">Transmembrane helix</keyword>
<dbReference type="Pfam" id="PF07686">
    <property type="entry name" value="V-set"/>
    <property type="match status" value="1"/>
</dbReference>
<dbReference type="AlphaFoldDB" id="A0AAV1NXH5"/>
<dbReference type="InterPro" id="IPR013106">
    <property type="entry name" value="Ig_V-set"/>
</dbReference>
<dbReference type="InterPro" id="IPR013783">
    <property type="entry name" value="Ig-like_fold"/>
</dbReference>
<dbReference type="Gene3D" id="2.60.40.10">
    <property type="entry name" value="Immunoglobulins"/>
    <property type="match status" value="1"/>
</dbReference>
<proteinExistence type="predicted"/>
<organism evidence="4 5">
    <name type="scientific">Scomber scombrus</name>
    <name type="common">Atlantic mackerel</name>
    <name type="synonym">Scomber vernalis</name>
    <dbReference type="NCBI Taxonomy" id="13677"/>
    <lineage>
        <taxon>Eukaryota</taxon>
        <taxon>Metazoa</taxon>
        <taxon>Chordata</taxon>
        <taxon>Craniata</taxon>
        <taxon>Vertebrata</taxon>
        <taxon>Euteleostomi</taxon>
        <taxon>Actinopterygii</taxon>
        <taxon>Neopterygii</taxon>
        <taxon>Teleostei</taxon>
        <taxon>Neoteleostei</taxon>
        <taxon>Acanthomorphata</taxon>
        <taxon>Pelagiaria</taxon>
        <taxon>Scombriformes</taxon>
        <taxon>Scombridae</taxon>
        <taxon>Scomber</taxon>
    </lineage>
</organism>
<name>A0AAV1NXH5_SCOSC</name>
<dbReference type="SUPFAM" id="SSF48726">
    <property type="entry name" value="Immunoglobulin"/>
    <property type="match status" value="1"/>
</dbReference>
<evidence type="ECO:0000313" key="5">
    <source>
        <dbReference type="Proteomes" id="UP001314229"/>
    </source>
</evidence>
<comment type="caution">
    <text evidence="4">The sequence shown here is derived from an EMBL/GenBank/DDBJ whole genome shotgun (WGS) entry which is preliminary data.</text>
</comment>
<sequence>MLMMKILFIKLLLVHYAMQTQTNIQKNCHDDVSLECKDDDNRGREFISVAWYKVNDQLKKKGIIRKNKGDESPQPYKFNRTVMFGENHSLFLSNVTTEDSGIYVCSISAVVGGQNVNPTVNLTVHACMTQAPPTAVTMLALNTTQDSEPLSPKHVEDLPVMWSIVGYVAVGLAKIFLSLITIWVIRSIRLRSSRQNRHKW</sequence>
<evidence type="ECO:0000256" key="2">
    <source>
        <dbReference type="SAM" id="SignalP"/>
    </source>
</evidence>
<accession>A0AAV1NXH5</accession>
<keyword evidence="2" id="KW-0732">Signal</keyword>
<reference evidence="4 5" key="1">
    <citation type="submission" date="2024-01" db="EMBL/GenBank/DDBJ databases">
        <authorList>
            <person name="Alioto T."/>
            <person name="Alioto T."/>
            <person name="Gomez Garrido J."/>
        </authorList>
    </citation>
    <scope>NUCLEOTIDE SEQUENCE [LARGE SCALE GENOMIC DNA]</scope>
</reference>
<keyword evidence="1" id="KW-0812">Transmembrane</keyword>
<dbReference type="InterPro" id="IPR007110">
    <property type="entry name" value="Ig-like_dom"/>
</dbReference>
<protein>
    <submittedName>
        <fullName evidence="4">Uncharacterized protein LOC128357402</fullName>
    </submittedName>
</protein>
<feature type="transmembrane region" description="Helical" evidence="1">
    <location>
        <begin position="160"/>
        <end position="185"/>
    </location>
</feature>
<dbReference type="InterPro" id="IPR003599">
    <property type="entry name" value="Ig_sub"/>
</dbReference>
<dbReference type="PANTHER" id="PTHR15193:SF2">
    <property type="match status" value="1"/>
</dbReference>
<keyword evidence="1" id="KW-0472">Membrane</keyword>
<feature type="signal peptide" evidence="2">
    <location>
        <begin position="1"/>
        <end position="19"/>
    </location>
</feature>
<evidence type="ECO:0000259" key="3">
    <source>
        <dbReference type="PROSITE" id="PS50835"/>
    </source>
</evidence>
<feature type="domain" description="Ig-like" evidence="3">
    <location>
        <begin position="30"/>
        <end position="123"/>
    </location>
</feature>
<dbReference type="EMBL" id="CAWUFR010000068">
    <property type="protein sequence ID" value="CAK6963800.1"/>
    <property type="molecule type" value="Genomic_DNA"/>
</dbReference>
<feature type="chain" id="PRO_5043830460" evidence="2">
    <location>
        <begin position="20"/>
        <end position="200"/>
    </location>
</feature>
<keyword evidence="5" id="KW-1185">Reference proteome</keyword>
<evidence type="ECO:0000313" key="4">
    <source>
        <dbReference type="EMBL" id="CAK6963800.1"/>
    </source>
</evidence>
<dbReference type="SMART" id="SM00409">
    <property type="entry name" value="IG"/>
    <property type="match status" value="1"/>
</dbReference>
<evidence type="ECO:0000256" key="1">
    <source>
        <dbReference type="SAM" id="Phobius"/>
    </source>
</evidence>
<gene>
    <name evidence="4" type="ORF">FSCOSCO3_A020070</name>
</gene>
<dbReference type="InterPro" id="IPR036179">
    <property type="entry name" value="Ig-like_dom_sf"/>
</dbReference>
<dbReference type="PROSITE" id="PS50835">
    <property type="entry name" value="IG_LIKE"/>
    <property type="match status" value="1"/>
</dbReference>
<dbReference type="Proteomes" id="UP001314229">
    <property type="component" value="Unassembled WGS sequence"/>
</dbReference>